<reference evidence="3 4" key="1">
    <citation type="journal article" date="2016" name="Nat. Commun.">
        <title>Thousands of microbial genomes shed light on interconnected biogeochemical processes in an aquifer system.</title>
        <authorList>
            <person name="Anantharaman K."/>
            <person name="Brown C.T."/>
            <person name="Hug L.A."/>
            <person name="Sharon I."/>
            <person name="Castelle C.J."/>
            <person name="Probst A.J."/>
            <person name="Thomas B.C."/>
            <person name="Singh A."/>
            <person name="Wilkins M.J."/>
            <person name="Karaoz U."/>
            <person name="Brodie E.L."/>
            <person name="Williams K.H."/>
            <person name="Hubbard S.S."/>
            <person name="Banfield J.F."/>
        </authorList>
    </citation>
    <scope>NUCLEOTIDE SEQUENCE [LARGE SCALE GENOMIC DNA]</scope>
</reference>
<dbReference type="STRING" id="1797243.A2943_02435"/>
<dbReference type="AlphaFoldDB" id="A0A1F4XGA9"/>
<gene>
    <name evidence="3" type="ORF">A2943_02435</name>
</gene>
<dbReference type="EMBL" id="MEWX01000014">
    <property type="protein sequence ID" value="OGC80721.1"/>
    <property type="molecule type" value="Genomic_DNA"/>
</dbReference>
<dbReference type="InterPro" id="IPR052916">
    <property type="entry name" value="Type-I_RE_MTase_Subunit"/>
</dbReference>
<name>A0A1F4XGA9_9BACT</name>
<dbReference type="InterPro" id="IPR029464">
    <property type="entry name" value="HSDR_N"/>
</dbReference>
<evidence type="ECO:0000259" key="2">
    <source>
        <dbReference type="Pfam" id="PF13588"/>
    </source>
</evidence>
<evidence type="ECO:0000313" key="3">
    <source>
        <dbReference type="EMBL" id="OGC80721.1"/>
    </source>
</evidence>
<comment type="caution">
    <text evidence="3">The sequence shown here is derived from an EMBL/GenBank/DDBJ whole genome shotgun (WGS) entry which is preliminary data.</text>
</comment>
<protein>
    <submittedName>
        <fullName evidence="3">Uncharacterized protein</fullName>
    </submittedName>
</protein>
<accession>A0A1F4XGA9</accession>
<dbReference type="Pfam" id="PF02384">
    <property type="entry name" value="N6_Mtase"/>
    <property type="match status" value="1"/>
</dbReference>
<dbReference type="PANTHER" id="PTHR42998:SF1">
    <property type="entry name" value="TYPE I RESTRICTION ENZYME HINDI METHYLASE SUBUNIT"/>
    <property type="match status" value="1"/>
</dbReference>
<proteinExistence type="predicted"/>
<organism evidence="3 4">
    <name type="scientific">Candidatus Adlerbacteria bacterium RIFCSPLOWO2_01_FULL_51_16</name>
    <dbReference type="NCBI Taxonomy" id="1797243"/>
    <lineage>
        <taxon>Bacteria</taxon>
        <taxon>Candidatus Adleribacteriota</taxon>
    </lineage>
</organism>
<dbReference type="PANTHER" id="PTHR42998">
    <property type="entry name" value="TYPE I RESTRICTION ENZYME HINDVIIP M PROTEIN-RELATED"/>
    <property type="match status" value="1"/>
</dbReference>
<dbReference type="SUPFAM" id="SSF53335">
    <property type="entry name" value="S-adenosyl-L-methionine-dependent methyltransferases"/>
    <property type="match status" value="1"/>
</dbReference>
<dbReference type="PRINTS" id="PR00507">
    <property type="entry name" value="N12N6MTFRASE"/>
</dbReference>
<dbReference type="Gene3D" id="3.40.50.150">
    <property type="entry name" value="Vaccinia Virus protein VP39"/>
    <property type="match status" value="1"/>
</dbReference>
<dbReference type="InterPro" id="IPR003356">
    <property type="entry name" value="DNA_methylase_A-5"/>
</dbReference>
<dbReference type="GO" id="GO:0008170">
    <property type="term" value="F:N-methyltransferase activity"/>
    <property type="evidence" value="ECO:0007669"/>
    <property type="project" value="InterPro"/>
</dbReference>
<evidence type="ECO:0000259" key="1">
    <source>
        <dbReference type="Pfam" id="PF02384"/>
    </source>
</evidence>
<dbReference type="GO" id="GO:0003677">
    <property type="term" value="F:DNA binding"/>
    <property type="evidence" value="ECO:0007669"/>
    <property type="project" value="InterPro"/>
</dbReference>
<dbReference type="Pfam" id="PF13588">
    <property type="entry name" value="HSDR_N_2"/>
    <property type="match status" value="1"/>
</dbReference>
<feature type="domain" description="Type I restriction enzyme R protein N-terminal" evidence="2">
    <location>
        <begin position="71"/>
        <end position="180"/>
    </location>
</feature>
<evidence type="ECO:0000313" key="4">
    <source>
        <dbReference type="Proteomes" id="UP000176185"/>
    </source>
</evidence>
<sequence>MVTKKPNRTEEIIGKIFRDTEMAFGLKEFEGIDIYKVLEITEEEKDRYYLKDLKSGKSRFVFDEKKGTGKPEEIVRQLWLHKLNVHYKYPLDRMDTEKDIHFGREIHSKAVDIVVYKKDKITPYILVEVKAPSESKGIDQMKGYLNAEGSEIGVWSNGRKRVILYRPYPKEFDDTLPDLPTADKTIDDLLESKKTYFEYTTTKVSLKDTVESMEELVLANSGDDVFTEVFKLVYAKLYDEQEAKLHRPDSEVFFRKYRDPAKTYAVINELFKKAIKRWPGTFYDQENINLSAEHLSIVVGELERTRLFGSDLSIIDEAFEHLIPEVAKGKKGQYFTPRHVIGMAVKMLDPKAGEYVIDPAAGSGGFLIGAMYWAKEKHLRGSEEAMREYAKDYIWGIDFAEEISKVSRALMLIAGDGRSHLFKLNSLDSREWQGEDAQLLDARSKLQTRLLDMRSSADNAENKKTFHYMNFDVLLTNPPFAGEIKDQGLLRQYFFGKKKGKLINKIERHILFIERTLDMLRPGGRMAIVLPQGVLNNTNMENVREYLFEKARILAVVGLHGNTFKPHTGTKTSVLFLQKWGAEAGEPQKDYPIFMAVSKKGGKDNSGDYIHKKGSNGEYVHDTKGRKVLDHDLDEIADGFLKFFDDKK</sequence>
<feature type="domain" description="DNA methylase adenine-specific" evidence="1">
    <location>
        <begin position="314"/>
        <end position="604"/>
    </location>
</feature>
<dbReference type="Proteomes" id="UP000176185">
    <property type="component" value="Unassembled WGS sequence"/>
</dbReference>
<dbReference type="InterPro" id="IPR029063">
    <property type="entry name" value="SAM-dependent_MTases_sf"/>
</dbReference>